<reference evidence="2 3" key="1">
    <citation type="submission" date="2020-08" db="EMBL/GenBank/DDBJ databases">
        <title>Sequencing the genomes of 1000 actinobacteria strains.</title>
        <authorList>
            <person name="Klenk H.-P."/>
        </authorList>
    </citation>
    <scope>NUCLEOTIDE SEQUENCE [LARGE SCALE GENOMIC DNA]</scope>
    <source>
        <strain evidence="2 3">DSM 43675</strain>
    </source>
</reference>
<dbReference type="InterPro" id="IPR051049">
    <property type="entry name" value="Dienelactone_hydrolase-like"/>
</dbReference>
<dbReference type="EC" id="3.1.1.45" evidence="2"/>
<dbReference type="AlphaFoldDB" id="A0A7X0FVY3"/>
<protein>
    <submittedName>
        <fullName evidence="2">Carboxymethylenebutenolidase</fullName>
        <ecNumber evidence="2">3.1.1.45</ecNumber>
    </submittedName>
</protein>
<dbReference type="Gene3D" id="3.40.50.1820">
    <property type="entry name" value="alpha/beta hydrolase"/>
    <property type="match status" value="1"/>
</dbReference>
<dbReference type="InterPro" id="IPR002925">
    <property type="entry name" value="Dienelactn_hydro"/>
</dbReference>
<dbReference type="Proteomes" id="UP000546324">
    <property type="component" value="Unassembled WGS sequence"/>
</dbReference>
<gene>
    <name evidence="2" type="ORF">BKA00_001622</name>
</gene>
<dbReference type="InterPro" id="IPR029058">
    <property type="entry name" value="AB_hydrolase_fold"/>
</dbReference>
<evidence type="ECO:0000259" key="1">
    <source>
        <dbReference type="Pfam" id="PF01738"/>
    </source>
</evidence>
<proteinExistence type="predicted"/>
<organism evidence="2 3">
    <name type="scientific">Actinomadura coerulea</name>
    <dbReference type="NCBI Taxonomy" id="46159"/>
    <lineage>
        <taxon>Bacteria</taxon>
        <taxon>Bacillati</taxon>
        <taxon>Actinomycetota</taxon>
        <taxon>Actinomycetes</taxon>
        <taxon>Streptosporangiales</taxon>
        <taxon>Thermomonosporaceae</taxon>
        <taxon>Actinomadura</taxon>
    </lineage>
</organism>
<dbReference type="SUPFAM" id="SSF53474">
    <property type="entry name" value="alpha/beta-Hydrolases"/>
    <property type="match status" value="1"/>
</dbReference>
<name>A0A7X0FVY3_9ACTN</name>
<accession>A0A7X0FVY3</accession>
<keyword evidence="3" id="KW-1185">Reference proteome</keyword>
<dbReference type="GO" id="GO:0008806">
    <property type="term" value="F:carboxymethylenebutenolidase activity"/>
    <property type="evidence" value="ECO:0007669"/>
    <property type="project" value="UniProtKB-EC"/>
</dbReference>
<evidence type="ECO:0000313" key="2">
    <source>
        <dbReference type="EMBL" id="MBB6394708.1"/>
    </source>
</evidence>
<dbReference type="PANTHER" id="PTHR46623:SF6">
    <property type="entry name" value="ALPHA_BETA-HYDROLASES SUPERFAMILY PROTEIN"/>
    <property type="match status" value="1"/>
</dbReference>
<keyword evidence="2" id="KW-0378">Hydrolase</keyword>
<sequence>MSDISIPVGGRELPAYLAVPEGEGPWPGVVIVFEAMGANDDMRAQADRFAAHGYLAVLPDLYDGAPWLRCVAKAMRDMRAQRGPTYDHIEAARAWLAGRDDCTGGVGICGFCMGGGFALVAAAKYDFRAAAANYGILPRRPEESLRGACPVVGSYGAADPSLRGAAGRLKRALAAAGVPHDVKEYPGTGHGFLTGLTPPPPLGPVAKIVMGFGKGRENAPDGWGRILAFFAEHVAKKSTT</sequence>
<dbReference type="EMBL" id="JACHMQ010000001">
    <property type="protein sequence ID" value="MBB6394708.1"/>
    <property type="molecule type" value="Genomic_DNA"/>
</dbReference>
<dbReference type="PANTHER" id="PTHR46623">
    <property type="entry name" value="CARBOXYMETHYLENEBUTENOLIDASE-RELATED"/>
    <property type="match status" value="1"/>
</dbReference>
<dbReference type="RefSeq" id="WP_185024329.1">
    <property type="nucleotide sequence ID" value="NZ_JACHMQ010000001.1"/>
</dbReference>
<dbReference type="Pfam" id="PF01738">
    <property type="entry name" value="DLH"/>
    <property type="match status" value="1"/>
</dbReference>
<feature type="domain" description="Dienelactone hydrolase" evidence="1">
    <location>
        <begin position="14"/>
        <end position="233"/>
    </location>
</feature>
<evidence type="ECO:0000313" key="3">
    <source>
        <dbReference type="Proteomes" id="UP000546324"/>
    </source>
</evidence>
<comment type="caution">
    <text evidence="2">The sequence shown here is derived from an EMBL/GenBank/DDBJ whole genome shotgun (WGS) entry which is preliminary data.</text>
</comment>